<evidence type="ECO:0000256" key="1">
    <source>
        <dbReference type="SAM" id="MobiDB-lite"/>
    </source>
</evidence>
<gene>
    <name evidence="3" type="ORF">BGI27_15505</name>
    <name evidence="4" type="ORF">CGU29_15690</name>
</gene>
<dbReference type="AlphaFoldDB" id="A0A272EN92"/>
<dbReference type="SUPFAM" id="SSF53474">
    <property type="entry name" value="alpha/beta-Hydrolases"/>
    <property type="match status" value="1"/>
</dbReference>
<evidence type="ECO:0000313" key="6">
    <source>
        <dbReference type="Proteomes" id="UP000623509"/>
    </source>
</evidence>
<feature type="chain" id="PRO_5012040849" description="Alpha/beta hydrolase" evidence="2">
    <location>
        <begin position="17"/>
        <end position="345"/>
    </location>
</feature>
<dbReference type="Gene3D" id="3.40.50.1820">
    <property type="entry name" value="alpha/beta hydrolase"/>
    <property type="match status" value="1"/>
</dbReference>
<sequence length="345" mass="37222">MLLLLLQLFLLPVARAEDIDTLTMRHAPEAWLAGLKHKDVEVLSVGNGPMRAYVFMPRTPAPQGAPLVLLNHGWLGMNPKNFGALIDLLVRRGAVLIYPVYQDGNATAPQDVTRLAGQASAAALALLQMRNPEQIDTNRTLYIGFSMGAAISLNFALAPQRFGLPAPRAVLLFAPGDAHHVAKGEAARSIIGPIEQLPVGLPVVIATGAADTGIGLPTARLLASRLCHLPADRRLLLIFPSDQNGDKRVLAGHGSPGAPDSRYDFPDSRATVPNAIHPREGFESSPSLNQLDFYGYWRLAGRLLDWVGGADYPQSLFGDSPENRFLGRWPDGRPYTPASIENPCS</sequence>
<evidence type="ECO:0000313" key="4">
    <source>
        <dbReference type="EMBL" id="PAS91585.1"/>
    </source>
</evidence>
<evidence type="ECO:0008006" key="7">
    <source>
        <dbReference type="Google" id="ProtNLM"/>
    </source>
</evidence>
<feature type="signal peptide" evidence="2">
    <location>
        <begin position="1"/>
        <end position="16"/>
    </location>
</feature>
<reference evidence="3 6" key="1">
    <citation type="submission" date="2016-08" db="EMBL/GenBank/DDBJ databases">
        <title>Candidatus Dactylopiibacterium carminicum genome sequence.</title>
        <authorList>
            <person name="Ramirez-Puebla S.T."/>
            <person name="Ormeno-Orrillo E."/>
            <person name="Vera-Ponce De Leon A."/>
            <person name="Luis L."/>
            <person name="Sanchez-Flores A."/>
            <person name="Monica R."/>
            <person name="Martinez-Romero E."/>
        </authorList>
    </citation>
    <scope>NUCLEOTIDE SEQUENCE [LARGE SCALE GENOMIC DNA]</scope>
    <source>
        <strain evidence="3">END1</strain>
    </source>
</reference>
<evidence type="ECO:0000313" key="5">
    <source>
        <dbReference type="Proteomes" id="UP000216107"/>
    </source>
</evidence>
<organism evidence="4 5">
    <name type="scientific">Candidatus Dactylopiibacterium carminicum</name>
    <dbReference type="NCBI Taxonomy" id="857335"/>
    <lineage>
        <taxon>Bacteria</taxon>
        <taxon>Pseudomonadati</taxon>
        <taxon>Pseudomonadota</taxon>
        <taxon>Betaproteobacteria</taxon>
        <taxon>Rhodocyclales</taxon>
        <taxon>Rhodocyclaceae</taxon>
        <taxon>Candidatus Dactylopiibacterium</taxon>
    </lineage>
</organism>
<keyword evidence="2" id="KW-0732">Signal</keyword>
<feature type="region of interest" description="Disordered" evidence="1">
    <location>
        <begin position="251"/>
        <end position="270"/>
    </location>
</feature>
<accession>A0A272EN92</accession>
<evidence type="ECO:0000313" key="3">
    <source>
        <dbReference type="EMBL" id="KAF7598015.1"/>
    </source>
</evidence>
<keyword evidence="6" id="KW-1185">Reference proteome</keyword>
<dbReference type="EMBL" id="NMRN01000073">
    <property type="protein sequence ID" value="PAS91585.1"/>
    <property type="molecule type" value="Genomic_DNA"/>
</dbReference>
<comment type="caution">
    <text evidence="4">The sequence shown here is derived from an EMBL/GenBank/DDBJ whole genome shotgun (WGS) entry which is preliminary data.</text>
</comment>
<dbReference type="EMBL" id="MDUX01000069">
    <property type="protein sequence ID" value="KAF7598015.1"/>
    <property type="molecule type" value="Genomic_DNA"/>
</dbReference>
<protein>
    <recommendedName>
        <fullName evidence="7">Alpha/beta hydrolase</fullName>
    </recommendedName>
</protein>
<evidence type="ECO:0000256" key="2">
    <source>
        <dbReference type="SAM" id="SignalP"/>
    </source>
</evidence>
<proteinExistence type="predicted"/>
<name>A0A272EN92_9RHOO</name>
<reference evidence="4 5" key="2">
    <citation type="submission" date="2017-07" db="EMBL/GenBank/DDBJ databases">
        <title>Candidatus Dactylopiibacterium carminicum, a nitrogen-fixing symbiont of the cochineal insect Dactylopius coccus and Dactylopius opuntiae (Hemiptera: Coccoidea: Dactylopiidae).</title>
        <authorList>
            <person name="Vera A."/>
        </authorList>
    </citation>
    <scope>NUCLEOTIDE SEQUENCE [LARGE SCALE GENOMIC DNA]</scope>
    <source>
        <strain evidence="4 5">NFDCM</strain>
    </source>
</reference>
<dbReference type="Proteomes" id="UP000216107">
    <property type="component" value="Unassembled WGS sequence"/>
</dbReference>
<dbReference type="Proteomes" id="UP000623509">
    <property type="component" value="Unassembled WGS sequence"/>
</dbReference>
<dbReference type="InterPro" id="IPR029058">
    <property type="entry name" value="AB_hydrolase_fold"/>
</dbReference>